<evidence type="ECO:0000256" key="9">
    <source>
        <dbReference type="ARBA" id="ARBA00023139"/>
    </source>
</evidence>
<evidence type="ECO:0000256" key="2">
    <source>
        <dbReference type="ARBA" id="ARBA00009696"/>
    </source>
</evidence>
<evidence type="ECO:0000256" key="6">
    <source>
        <dbReference type="ARBA" id="ARBA00022729"/>
    </source>
</evidence>
<keyword evidence="6" id="KW-0732">Signal</keyword>
<evidence type="ECO:0000256" key="11">
    <source>
        <dbReference type="ARBA" id="ARBA00023237"/>
    </source>
</evidence>
<evidence type="ECO:0000256" key="8">
    <source>
        <dbReference type="ARBA" id="ARBA00023136"/>
    </source>
</evidence>
<keyword evidence="10" id="KW-0143">Chaperone</keyword>
<keyword evidence="7" id="KW-0653">Protein transport</keyword>
<dbReference type="RefSeq" id="WP_155309705.1">
    <property type="nucleotide sequence ID" value="NZ_AP021879.1"/>
</dbReference>
<evidence type="ECO:0000313" key="14">
    <source>
        <dbReference type="Proteomes" id="UP000422108"/>
    </source>
</evidence>
<evidence type="ECO:0000256" key="7">
    <source>
        <dbReference type="ARBA" id="ARBA00022927"/>
    </source>
</evidence>
<comment type="subcellular location">
    <subcellularLocation>
        <location evidence="1">Cell outer membrane</location>
    </subcellularLocation>
</comment>
<keyword evidence="11" id="KW-0998">Cell outer membrane</keyword>
<evidence type="ECO:0000256" key="12">
    <source>
        <dbReference type="ARBA" id="ARBA00023288"/>
    </source>
</evidence>
<dbReference type="Gene3D" id="2.50.20.10">
    <property type="entry name" value="Lipoprotein localisation LolA/LolB/LppX"/>
    <property type="match status" value="1"/>
</dbReference>
<keyword evidence="12" id="KW-0449">Lipoprotein</keyword>
<dbReference type="InterPro" id="IPR004565">
    <property type="entry name" value="OM_lipoprot_LolB"/>
</dbReference>
<proteinExistence type="inferred from homology"/>
<accession>A0A5K8A7F8</accession>
<reference evidence="13 14" key="1">
    <citation type="submission" date="2019-11" db="EMBL/GenBank/DDBJ databases">
        <title>Comparative genomics of hydrocarbon-degrading Desulfosarcina strains.</title>
        <authorList>
            <person name="Watanabe M."/>
            <person name="Kojima H."/>
            <person name="Fukui M."/>
        </authorList>
    </citation>
    <scope>NUCLEOTIDE SEQUENCE [LARGE SCALE GENOMIC DNA]</scope>
    <source>
        <strain evidence="14">oXyS1</strain>
    </source>
</reference>
<organism evidence="13 14">
    <name type="scientific">Desulfosarcina ovata subsp. ovata</name>
    <dbReference type="NCBI Taxonomy" id="2752305"/>
    <lineage>
        <taxon>Bacteria</taxon>
        <taxon>Pseudomonadati</taxon>
        <taxon>Thermodesulfobacteriota</taxon>
        <taxon>Desulfobacteria</taxon>
        <taxon>Desulfobacterales</taxon>
        <taxon>Desulfosarcinaceae</taxon>
        <taxon>Desulfosarcina</taxon>
    </lineage>
</organism>
<evidence type="ECO:0000256" key="4">
    <source>
        <dbReference type="ARBA" id="ARBA00016202"/>
    </source>
</evidence>
<keyword evidence="8" id="KW-0472">Membrane</keyword>
<dbReference type="Proteomes" id="UP000422108">
    <property type="component" value="Chromosome"/>
</dbReference>
<dbReference type="InterPro" id="IPR029046">
    <property type="entry name" value="LolA/LolB/LppX"/>
</dbReference>
<keyword evidence="9" id="KW-0564">Palmitate</keyword>
<comment type="similarity">
    <text evidence="2">Belongs to the LolB family.</text>
</comment>
<evidence type="ECO:0000313" key="13">
    <source>
        <dbReference type="EMBL" id="BBO88386.1"/>
    </source>
</evidence>
<evidence type="ECO:0000256" key="1">
    <source>
        <dbReference type="ARBA" id="ARBA00004442"/>
    </source>
</evidence>
<keyword evidence="5" id="KW-0813">Transport</keyword>
<sequence length="271" mass="29279">MMINAADCLTTTAHRWLIAWLRTVLLGLLVIGLTGGCAGLRPATVPTDPESEAVLAQLKHANSGLSQFKCVGRLTVKTPHQPAQSFRAAVAGQIPDRLRIDLFSPFGGSSATLASNGEHLFVVQHASQEYRKKTLGQGSLRRIVGLDVSVVELLELMVGRLPLEAGCAARRSSIGTDSGSQLDLIDRRGRVRQRITLDTDSQPRQSVWFDTGGKPVYTLVVSGWQVVDGFALPRQLELSKETGQRVTVGLERYVANAPMADGLFTLAPPPF</sequence>
<evidence type="ECO:0000256" key="10">
    <source>
        <dbReference type="ARBA" id="ARBA00023186"/>
    </source>
</evidence>
<dbReference type="EMBL" id="AP021879">
    <property type="protein sequence ID" value="BBO88386.1"/>
    <property type="molecule type" value="Genomic_DNA"/>
</dbReference>
<dbReference type="Pfam" id="PF03550">
    <property type="entry name" value="LolB"/>
    <property type="match status" value="1"/>
</dbReference>
<gene>
    <name evidence="13" type="ORF">DSCOOX_15660</name>
</gene>
<comment type="subunit">
    <text evidence="3">Monomer.</text>
</comment>
<evidence type="ECO:0000256" key="3">
    <source>
        <dbReference type="ARBA" id="ARBA00011245"/>
    </source>
</evidence>
<dbReference type="SUPFAM" id="SSF89392">
    <property type="entry name" value="Prokaryotic lipoproteins and lipoprotein localization factors"/>
    <property type="match status" value="1"/>
</dbReference>
<protein>
    <recommendedName>
        <fullName evidence="4">Outer-membrane lipoprotein LolB</fullName>
    </recommendedName>
</protein>
<keyword evidence="14" id="KW-1185">Reference proteome</keyword>
<dbReference type="GO" id="GO:0009279">
    <property type="term" value="C:cell outer membrane"/>
    <property type="evidence" value="ECO:0007669"/>
    <property type="project" value="UniProtKB-SubCell"/>
</dbReference>
<name>A0A5K8A7F8_9BACT</name>
<dbReference type="AlphaFoldDB" id="A0A5K8A7F8"/>
<dbReference type="GO" id="GO:0015031">
    <property type="term" value="P:protein transport"/>
    <property type="evidence" value="ECO:0007669"/>
    <property type="project" value="UniProtKB-KW"/>
</dbReference>
<evidence type="ECO:0000256" key="5">
    <source>
        <dbReference type="ARBA" id="ARBA00022448"/>
    </source>
</evidence>